<dbReference type="SUPFAM" id="SSF54695">
    <property type="entry name" value="POZ domain"/>
    <property type="match status" value="1"/>
</dbReference>
<dbReference type="PROSITE" id="PS50144">
    <property type="entry name" value="MATH"/>
    <property type="match status" value="1"/>
</dbReference>
<dbReference type="InterPro" id="IPR000210">
    <property type="entry name" value="BTB/POZ_dom"/>
</dbReference>
<proteinExistence type="inferred from homology"/>
<sequence length="346" mass="38768">MEPSPRSATMTPVFVFPGALSKISDHDSRNAVNYEYFKYHAIGKAICSEEFATGGHIWRVNCYPSGQDPSDCGEYVSIFFELVSRSRNVHAIYEAFLIDKDREPCSQVAYRSNTDLFQMGYEWGWRQFVSRTELEDAYLTDGYFSFVCAIMVVCDSSIPVPPSDIGSQFSDLLDSTDGVDVSFIVDGETFHAHRAVLAARSPVFRAELLGSMAEATLSSIPLHEITPATFRIMLRFMYTDALPGDDEFGDSPSQMMQNLLAAADRYALDRLKLLCAQKLLEDVSVDTVAATVACAEMYNCLELKSKCFDFFAAEENFKRAVLTKGFVELVQKFPSIMVELRERLGI</sequence>
<dbReference type="InterPro" id="IPR045005">
    <property type="entry name" value="BPM1-6"/>
</dbReference>
<comment type="pathway">
    <text evidence="1">Protein modification; protein ubiquitination.</text>
</comment>
<feature type="domain" description="MATH" evidence="4">
    <location>
        <begin position="29"/>
        <end position="150"/>
    </location>
</feature>
<accession>A0AAV5ERH4</accession>
<dbReference type="Gene3D" id="3.30.710.10">
    <property type="entry name" value="Potassium Channel Kv1.1, Chain A"/>
    <property type="match status" value="1"/>
</dbReference>
<dbReference type="Pfam" id="PF00651">
    <property type="entry name" value="BTB"/>
    <property type="match status" value="1"/>
</dbReference>
<evidence type="ECO:0000313" key="5">
    <source>
        <dbReference type="EMBL" id="GJN24825.1"/>
    </source>
</evidence>
<comment type="caution">
    <text evidence="5">The sequence shown here is derived from an EMBL/GenBank/DDBJ whole genome shotgun (WGS) entry which is preliminary data.</text>
</comment>
<dbReference type="SMART" id="SM00225">
    <property type="entry name" value="BTB"/>
    <property type="match status" value="1"/>
</dbReference>
<dbReference type="CDD" id="cd00121">
    <property type="entry name" value="MATH"/>
    <property type="match status" value="1"/>
</dbReference>
<organism evidence="5 6">
    <name type="scientific">Eleusine coracana subsp. coracana</name>
    <dbReference type="NCBI Taxonomy" id="191504"/>
    <lineage>
        <taxon>Eukaryota</taxon>
        <taxon>Viridiplantae</taxon>
        <taxon>Streptophyta</taxon>
        <taxon>Embryophyta</taxon>
        <taxon>Tracheophyta</taxon>
        <taxon>Spermatophyta</taxon>
        <taxon>Magnoliopsida</taxon>
        <taxon>Liliopsida</taxon>
        <taxon>Poales</taxon>
        <taxon>Poaceae</taxon>
        <taxon>PACMAD clade</taxon>
        <taxon>Chloridoideae</taxon>
        <taxon>Cynodonteae</taxon>
        <taxon>Eleusininae</taxon>
        <taxon>Eleusine</taxon>
    </lineage>
</organism>
<gene>
    <name evidence="5" type="primary">gb12592</name>
    <name evidence="5" type="ORF">PR202_gb12592</name>
</gene>
<dbReference type="AlphaFoldDB" id="A0AAV5ERH4"/>
<reference evidence="5" key="1">
    <citation type="journal article" date="2018" name="DNA Res.">
        <title>Multiple hybrid de novo genome assembly of finger millet, an orphan allotetraploid crop.</title>
        <authorList>
            <person name="Hatakeyama M."/>
            <person name="Aluri S."/>
            <person name="Balachadran M.T."/>
            <person name="Sivarajan S.R."/>
            <person name="Patrignani A."/>
            <person name="Gruter S."/>
            <person name="Poveda L."/>
            <person name="Shimizu-Inatsugi R."/>
            <person name="Baeten J."/>
            <person name="Francoijs K.J."/>
            <person name="Nataraja K.N."/>
            <person name="Reddy Y.A.N."/>
            <person name="Phadnis S."/>
            <person name="Ravikumar R.L."/>
            <person name="Schlapbach R."/>
            <person name="Sreeman S.M."/>
            <person name="Shimizu K.K."/>
        </authorList>
    </citation>
    <scope>NUCLEOTIDE SEQUENCE</scope>
</reference>
<dbReference type="Proteomes" id="UP001054889">
    <property type="component" value="Unassembled WGS sequence"/>
</dbReference>
<dbReference type="SUPFAM" id="SSF49599">
    <property type="entry name" value="TRAF domain-like"/>
    <property type="match status" value="1"/>
</dbReference>
<evidence type="ECO:0000256" key="2">
    <source>
        <dbReference type="ARBA" id="ARBA00010846"/>
    </source>
</evidence>
<dbReference type="PANTHER" id="PTHR26379:SF504">
    <property type="entry name" value="OS08G0523800 PROTEIN"/>
    <property type="match status" value="1"/>
</dbReference>
<comment type="similarity">
    <text evidence="2">Belongs to the Tdpoz family.</text>
</comment>
<evidence type="ECO:0000259" key="4">
    <source>
        <dbReference type="PROSITE" id="PS50144"/>
    </source>
</evidence>
<dbReference type="Pfam" id="PF24570">
    <property type="entry name" value="BACK_BPM_SPOP"/>
    <property type="match status" value="1"/>
</dbReference>
<dbReference type="InterPro" id="IPR011333">
    <property type="entry name" value="SKP1/BTB/POZ_sf"/>
</dbReference>
<evidence type="ECO:0000313" key="6">
    <source>
        <dbReference type="Proteomes" id="UP001054889"/>
    </source>
</evidence>
<dbReference type="InterPro" id="IPR002083">
    <property type="entry name" value="MATH/TRAF_dom"/>
</dbReference>
<protein>
    <submittedName>
        <fullName evidence="5">Uncharacterized protein</fullName>
    </submittedName>
</protein>
<dbReference type="Gene3D" id="2.60.210.10">
    <property type="entry name" value="Apoptosis, Tumor Necrosis Factor Receptor Associated Protein 2, Chain A"/>
    <property type="match status" value="1"/>
</dbReference>
<dbReference type="InterPro" id="IPR008974">
    <property type="entry name" value="TRAF-like"/>
</dbReference>
<reference evidence="5" key="2">
    <citation type="submission" date="2021-12" db="EMBL/GenBank/DDBJ databases">
        <title>Resequencing data analysis of finger millet.</title>
        <authorList>
            <person name="Hatakeyama M."/>
            <person name="Aluri S."/>
            <person name="Balachadran M.T."/>
            <person name="Sivarajan S.R."/>
            <person name="Poveda L."/>
            <person name="Shimizu-Inatsugi R."/>
            <person name="Schlapbach R."/>
            <person name="Sreeman S.M."/>
            <person name="Shimizu K.K."/>
        </authorList>
    </citation>
    <scope>NUCLEOTIDE SEQUENCE</scope>
</reference>
<feature type="domain" description="BTB" evidence="3">
    <location>
        <begin position="179"/>
        <end position="246"/>
    </location>
</feature>
<name>A0AAV5ERH4_ELECO</name>
<dbReference type="PROSITE" id="PS50097">
    <property type="entry name" value="BTB"/>
    <property type="match status" value="1"/>
</dbReference>
<dbReference type="EMBL" id="BQKI01000077">
    <property type="protein sequence ID" value="GJN24825.1"/>
    <property type="molecule type" value="Genomic_DNA"/>
</dbReference>
<dbReference type="GO" id="GO:0016567">
    <property type="term" value="P:protein ubiquitination"/>
    <property type="evidence" value="ECO:0007669"/>
    <property type="project" value="InterPro"/>
</dbReference>
<keyword evidence="6" id="KW-1185">Reference proteome</keyword>
<evidence type="ECO:0000256" key="1">
    <source>
        <dbReference type="ARBA" id="ARBA00004906"/>
    </source>
</evidence>
<evidence type="ECO:0000259" key="3">
    <source>
        <dbReference type="PROSITE" id="PS50097"/>
    </source>
</evidence>
<dbReference type="Pfam" id="PF22486">
    <property type="entry name" value="MATH_2"/>
    <property type="match status" value="1"/>
</dbReference>
<dbReference type="PANTHER" id="PTHR26379">
    <property type="entry name" value="BTB/POZ AND MATH DOMAIN-CONTAINING PROTEIN 1"/>
    <property type="match status" value="1"/>
</dbReference>
<dbReference type="Gene3D" id="1.25.40.420">
    <property type="match status" value="1"/>
</dbReference>
<dbReference type="InterPro" id="IPR056423">
    <property type="entry name" value="BACK_BPM_SPOP"/>
</dbReference>